<protein>
    <submittedName>
        <fullName evidence="1">Uncharacterized protein</fullName>
    </submittedName>
</protein>
<name>A0A5K0XAW5_9MAGN</name>
<proteinExistence type="predicted"/>
<evidence type="ECO:0000313" key="1">
    <source>
        <dbReference type="EMBL" id="VVV61901.1"/>
    </source>
</evidence>
<accession>A0A5K0XAW5</accession>
<reference evidence="1" key="1">
    <citation type="submission" date="2019-09" db="EMBL/GenBank/DDBJ databases">
        <authorList>
            <person name="Zhang L."/>
        </authorList>
    </citation>
    <scope>NUCLEOTIDE SEQUENCE</scope>
</reference>
<sequence length="157" mass="17031">MVSCCPSILWLALPLCILVANTIALQLRLFPINLQYGLALSSSSSLSRDGAAHQCSGAPVNCNTPCLRGRRWERKFVMPQVFPSRVQREFGVQPRSSCGGGEMPGLERQGIGGGTAIAAEEKKQSGFSFLHVIVDDEHPVDKRNKCTPDFSTLAAEQ</sequence>
<dbReference type="AlphaFoldDB" id="A0A5K0XAW5"/>
<organism evidence="1">
    <name type="scientific">Nymphaea colorata</name>
    <name type="common">pocket water lily</name>
    <dbReference type="NCBI Taxonomy" id="210225"/>
    <lineage>
        <taxon>Eukaryota</taxon>
        <taxon>Viridiplantae</taxon>
        <taxon>Streptophyta</taxon>
        <taxon>Embryophyta</taxon>
        <taxon>Tracheophyta</taxon>
        <taxon>Spermatophyta</taxon>
        <taxon>Magnoliopsida</taxon>
        <taxon>Nymphaeales</taxon>
        <taxon>Nymphaeaceae</taxon>
        <taxon>Nymphaea</taxon>
    </lineage>
</organism>
<gene>
    <name evidence="1" type="ORF">NYM_LOCUS4185</name>
</gene>
<dbReference type="EMBL" id="LR721775">
    <property type="protein sequence ID" value="VVV61901.1"/>
    <property type="molecule type" value="Genomic_DNA"/>
</dbReference>
<dbReference type="Gramene" id="NC10G0045420.1">
    <property type="protein sequence ID" value="NC10G0045420.1:cds"/>
    <property type="gene ID" value="NC10G0045420"/>
</dbReference>